<dbReference type="PANTHER" id="PTHR44329">
    <property type="entry name" value="SERINE/THREONINE-PROTEIN KINASE TNNI3K-RELATED"/>
    <property type="match status" value="1"/>
</dbReference>
<reference evidence="2 3" key="2">
    <citation type="submission" date="2017-09" db="EMBL/GenBank/DDBJ databases">
        <title>Extensive intraspecific genome diversity in a model arbuscular mycorrhizal fungus.</title>
        <authorList>
            <person name="Chen E.C."/>
            <person name="Morin E."/>
            <person name="Beaudet D."/>
            <person name="Noel J."/>
            <person name="Ndikumana S."/>
            <person name="Charron P."/>
            <person name="St-Onge C."/>
            <person name="Giorgi J."/>
            <person name="Grigoriev I.V."/>
            <person name="Roux C."/>
            <person name="Martin F.M."/>
            <person name="Corradi N."/>
        </authorList>
    </citation>
    <scope>NUCLEOTIDE SEQUENCE [LARGE SCALE GENOMIC DNA]</scope>
    <source>
        <strain evidence="2 3">A5</strain>
    </source>
</reference>
<dbReference type="VEuPathDB" id="FungiDB:FUN_005338"/>
<evidence type="ECO:0000259" key="1">
    <source>
        <dbReference type="Pfam" id="PF07714"/>
    </source>
</evidence>
<name>A0A2N0NZF3_9GLOM</name>
<dbReference type="EMBL" id="LLXJ01002031">
    <property type="protein sequence ID" value="PKB99921.1"/>
    <property type="molecule type" value="Genomic_DNA"/>
</dbReference>
<gene>
    <name evidence="2" type="ORF">RhiirA5_299710</name>
</gene>
<feature type="non-terminal residue" evidence="2">
    <location>
        <position position="1"/>
    </location>
</feature>
<evidence type="ECO:0000313" key="3">
    <source>
        <dbReference type="Proteomes" id="UP000232722"/>
    </source>
</evidence>
<dbReference type="InterPro" id="IPR001245">
    <property type="entry name" value="Ser-Thr/Tyr_kinase_cat_dom"/>
</dbReference>
<proteinExistence type="predicted"/>
<dbReference type="Gene3D" id="1.10.510.10">
    <property type="entry name" value="Transferase(Phosphotransferase) domain 1"/>
    <property type="match status" value="1"/>
</dbReference>
<organism evidence="2 3">
    <name type="scientific">Rhizophagus irregularis</name>
    <dbReference type="NCBI Taxonomy" id="588596"/>
    <lineage>
        <taxon>Eukaryota</taxon>
        <taxon>Fungi</taxon>
        <taxon>Fungi incertae sedis</taxon>
        <taxon>Mucoromycota</taxon>
        <taxon>Glomeromycotina</taxon>
        <taxon>Glomeromycetes</taxon>
        <taxon>Glomerales</taxon>
        <taxon>Glomeraceae</taxon>
        <taxon>Rhizophagus</taxon>
    </lineage>
</organism>
<protein>
    <recommendedName>
        <fullName evidence="1">Serine-threonine/tyrosine-protein kinase catalytic domain-containing protein</fullName>
    </recommendedName>
</protein>
<dbReference type="InterPro" id="IPR011009">
    <property type="entry name" value="Kinase-like_dom_sf"/>
</dbReference>
<dbReference type="GO" id="GO:0004674">
    <property type="term" value="F:protein serine/threonine kinase activity"/>
    <property type="evidence" value="ECO:0007669"/>
    <property type="project" value="TreeGrafter"/>
</dbReference>
<evidence type="ECO:0000313" key="2">
    <source>
        <dbReference type="EMBL" id="PKB99921.1"/>
    </source>
</evidence>
<reference evidence="2 3" key="1">
    <citation type="submission" date="2016-04" db="EMBL/GenBank/DDBJ databases">
        <title>Genome analyses suggest a sexual origin of heterokaryosis in a supposedly ancient asexual fungus.</title>
        <authorList>
            <person name="Ropars J."/>
            <person name="Sedzielewska K."/>
            <person name="Noel J."/>
            <person name="Charron P."/>
            <person name="Farinelli L."/>
            <person name="Marton T."/>
            <person name="Kruger M."/>
            <person name="Pelin A."/>
            <person name="Brachmann A."/>
            <person name="Corradi N."/>
        </authorList>
    </citation>
    <scope>NUCLEOTIDE SEQUENCE [LARGE SCALE GENOMIC DNA]</scope>
    <source>
        <strain evidence="2 3">A5</strain>
    </source>
</reference>
<comment type="caution">
    <text evidence="2">The sequence shown here is derived from an EMBL/GenBank/DDBJ whole genome shotgun (WGS) entry which is preliminary data.</text>
</comment>
<dbReference type="Pfam" id="PF07714">
    <property type="entry name" value="PK_Tyr_Ser-Thr"/>
    <property type="match status" value="1"/>
</dbReference>
<dbReference type="AlphaFoldDB" id="A0A2N0NZF3"/>
<dbReference type="InterPro" id="IPR051681">
    <property type="entry name" value="Ser/Thr_Kinases-Pseudokinases"/>
</dbReference>
<dbReference type="VEuPathDB" id="FungiDB:RhiirFUN_005115"/>
<dbReference type="Proteomes" id="UP000232722">
    <property type="component" value="Unassembled WGS sequence"/>
</dbReference>
<accession>A0A2N0NZF3</accession>
<sequence>DGEFTKAADIYGFGMLMSEIISGEAPFVGRDYDLHLALDICEGERPLIPEYTPEPYAALMKRCWDPISTNRPLTIELCKKIIDWRYKQEIKEKFSQEREDRWKTRLAELATNPYSLKKSQNMLTSKQLDYSKQLTQLLEAKEVEMETNDNSMLYNLLNLTIKFDLTYSLLLIAYHTRQFDMSL</sequence>
<feature type="domain" description="Serine-threonine/tyrosine-protein kinase catalytic" evidence="1">
    <location>
        <begin position="2"/>
        <end position="79"/>
    </location>
</feature>
<dbReference type="SUPFAM" id="SSF56112">
    <property type="entry name" value="Protein kinase-like (PK-like)"/>
    <property type="match status" value="1"/>
</dbReference>
<dbReference type="VEuPathDB" id="FungiDB:RhiirA1_457089"/>